<evidence type="ECO:0000313" key="1">
    <source>
        <dbReference type="EMBL" id="KAL0950204.1"/>
    </source>
</evidence>
<organism evidence="1 2">
    <name type="scientific">Hohenbuehelia grisea</name>
    <dbReference type="NCBI Taxonomy" id="104357"/>
    <lineage>
        <taxon>Eukaryota</taxon>
        <taxon>Fungi</taxon>
        <taxon>Dikarya</taxon>
        <taxon>Basidiomycota</taxon>
        <taxon>Agaricomycotina</taxon>
        <taxon>Agaricomycetes</taxon>
        <taxon>Agaricomycetidae</taxon>
        <taxon>Agaricales</taxon>
        <taxon>Pleurotineae</taxon>
        <taxon>Pleurotaceae</taxon>
        <taxon>Hohenbuehelia</taxon>
    </lineage>
</organism>
<reference evidence="2" key="1">
    <citation type="submission" date="2024-06" db="EMBL/GenBank/DDBJ databases">
        <title>Multi-omics analyses provide insights into the biosynthesis of the anticancer antibiotic pleurotin in Hohenbuehelia grisea.</title>
        <authorList>
            <person name="Weaver J.A."/>
            <person name="Alberti F."/>
        </authorList>
    </citation>
    <scope>NUCLEOTIDE SEQUENCE [LARGE SCALE GENOMIC DNA]</scope>
    <source>
        <strain evidence="2">T-177</strain>
    </source>
</reference>
<dbReference type="SUPFAM" id="SSF52058">
    <property type="entry name" value="L domain-like"/>
    <property type="match status" value="1"/>
</dbReference>
<sequence length="478" mass="53046">MQNGFDSPAAVNRCSQPPQYVRPSNSPVVDLPAELLLIIFKLVYEQFAKESSDVVHPHPIRDPAQFPYPIAAVCRRWASILSMVPEYWTSLVAYLDDDYPIDIASQLAWSRGLSFELTITKRDKSVKATPSHEAWLAHAIIATSLPHLHRCTALRLSVARSSSLPHFGQTFYGNASLLEELVLACRLDDGVSNVVWPPVRGKGITCPKLRTLTVNASNFMQMALSIPSWKNTPLTSLTIANFSSTKRSGVTFPLPIFLHTIAQLPNLSCLRVVDVDLSPLDGPRPIVTLGQLQTVYLCKISATALYDIVSSLPTVDHLSISKCALPSSFDSEHLPNAYHLSLDGIREITAPFQSAITFIRNIVFGVLTLTNCPGLAGEVCRLLGECLDEDNSTLVFPSLHGVTFENSPNIDPHDILKALDQRGIWYDNHGLTNQLEPYDEWRIQEVEVLHSCPPVESPFIDYLLDQHDIHVNWTPIEG</sequence>
<dbReference type="EMBL" id="JASNQZ010000012">
    <property type="protein sequence ID" value="KAL0950204.1"/>
    <property type="molecule type" value="Genomic_DNA"/>
</dbReference>
<accession>A0ABR3J3J5</accession>
<protein>
    <recommendedName>
        <fullName evidence="3">F-box domain-containing protein</fullName>
    </recommendedName>
</protein>
<gene>
    <name evidence="1" type="ORF">HGRIS_010196</name>
</gene>
<evidence type="ECO:0008006" key="3">
    <source>
        <dbReference type="Google" id="ProtNLM"/>
    </source>
</evidence>
<dbReference type="InterPro" id="IPR032675">
    <property type="entry name" value="LRR_dom_sf"/>
</dbReference>
<name>A0ABR3J3J5_9AGAR</name>
<keyword evidence="2" id="KW-1185">Reference proteome</keyword>
<dbReference type="Gene3D" id="3.80.10.10">
    <property type="entry name" value="Ribonuclease Inhibitor"/>
    <property type="match status" value="1"/>
</dbReference>
<comment type="caution">
    <text evidence="1">The sequence shown here is derived from an EMBL/GenBank/DDBJ whole genome shotgun (WGS) entry which is preliminary data.</text>
</comment>
<proteinExistence type="predicted"/>
<evidence type="ECO:0000313" key="2">
    <source>
        <dbReference type="Proteomes" id="UP001556367"/>
    </source>
</evidence>
<dbReference type="Proteomes" id="UP001556367">
    <property type="component" value="Unassembled WGS sequence"/>
</dbReference>